<reference evidence="1" key="1">
    <citation type="submission" date="2015-07" db="EMBL/GenBank/DDBJ databases">
        <title>Adaptation to a free-living lifestyle via gene acquisitions in the diplomonad Trepomonas sp. PC1.</title>
        <authorList>
            <person name="Xu F."/>
            <person name="Jerlstrom-Hultqvist J."/>
            <person name="Kolisko M."/>
            <person name="Simpson A.G.B."/>
            <person name="Roger A.J."/>
            <person name="Svard S.G."/>
            <person name="Andersson J.O."/>
        </authorList>
    </citation>
    <scope>NUCLEOTIDE SEQUENCE</scope>
    <source>
        <strain evidence="1">PC1</strain>
    </source>
</reference>
<dbReference type="AlphaFoldDB" id="A0A146K005"/>
<protein>
    <submittedName>
        <fullName evidence="1">Uncharacterized protein</fullName>
    </submittedName>
</protein>
<name>A0A146K005_9EUKA</name>
<dbReference type="EMBL" id="GDID01007540">
    <property type="protein sequence ID" value="JAP89066.1"/>
    <property type="molecule type" value="Transcribed_RNA"/>
</dbReference>
<organism evidence="1">
    <name type="scientific">Trepomonas sp. PC1</name>
    <dbReference type="NCBI Taxonomy" id="1076344"/>
    <lineage>
        <taxon>Eukaryota</taxon>
        <taxon>Metamonada</taxon>
        <taxon>Diplomonadida</taxon>
        <taxon>Hexamitidae</taxon>
        <taxon>Hexamitinae</taxon>
        <taxon>Trepomonas</taxon>
    </lineage>
</organism>
<gene>
    <name evidence="1" type="ORF">TPC1_31439</name>
</gene>
<proteinExistence type="predicted"/>
<feature type="non-terminal residue" evidence="1">
    <location>
        <position position="1"/>
    </location>
</feature>
<accession>A0A146K005</accession>
<evidence type="ECO:0000313" key="1">
    <source>
        <dbReference type="EMBL" id="JAP89066.1"/>
    </source>
</evidence>
<sequence length="360" mass="42301">IQVLNQIPGQLYLQLQLEIGKTVLFINFYLYMCPQSSNQKLIQQNFLLLQQFKSTRTISSQQQFVQVLKQNLLSTQIKTIYFLEEDNEALKFIYQLANYQNPYSVKQNPFQLQSWQMQVQLLEDQYILKMDEYEAAYGLKMIELRRQQKLSILKRIQFVQDCRQQKDEQKEANKLLMQKDDDTEKNETATVEIREKELFNINSEPLSLEQVNTEVQKLRNYTAKINEMTTNQKITVHKNQNLIIEKLKNTLKFQKTGKILQQRTLKNQIKTAEPLKYQPGCVGFDCILSFQHKNTLLFVPSCYLCQFRSYKSTKLFQKDSFTAFLPGFSDFQAKLNVKCSADEGWVGIMLEKGLLVVKEA</sequence>
<feature type="non-terminal residue" evidence="1">
    <location>
        <position position="360"/>
    </location>
</feature>